<dbReference type="Pfam" id="PF00501">
    <property type="entry name" value="AMP-binding"/>
    <property type="match status" value="1"/>
</dbReference>
<evidence type="ECO:0000313" key="2">
    <source>
        <dbReference type="EMBL" id="KAF7939088.1"/>
    </source>
</evidence>
<gene>
    <name evidence="2" type="ORF">EAE97_007169</name>
</gene>
<dbReference type="GeneID" id="62150758"/>
<dbReference type="RefSeq" id="XP_038731168.1">
    <property type="nucleotide sequence ID" value="XM_038877683.1"/>
</dbReference>
<sequence>MTSRKWKVELVPNIVDHLAEIDSEALYAEYPVSTSTYDHGYRKITYGDYASAINCLAWWMHETLGPTKDFEVLAYIGPNDLRYPALILGAIKAGYLIFLTSPRNSVAAQTNLLDRLECRTVLSPTPCPPQITEILEANSHLRVVEVPSVGDILKNKGRRFPFDKTSLKRIRSPSLLCILLVQLDFQSL</sequence>
<dbReference type="Gene3D" id="3.40.50.12780">
    <property type="entry name" value="N-terminal domain of ligase-like"/>
    <property type="match status" value="1"/>
</dbReference>
<proteinExistence type="predicted"/>
<feature type="domain" description="AMP-dependent synthetase/ligase" evidence="1">
    <location>
        <begin position="29"/>
        <end position="152"/>
    </location>
</feature>
<dbReference type="AlphaFoldDB" id="A0A9P5IEV1"/>
<dbReference type="SUPFAM" id="SSF56801">
    <property type="entry name" value="Acetyl-CoA synthetase-like"/>
    <property type="match status" value="1"/>
</dbReference>
<protein>
    <recommendedName>
        <fullName evidence="1">AMP-dependent synthetase/ligase domain-containing protein</fullName>
    </recommendedName>
</protein>
<dbReference type="Proteomes" id="UP000710849">
    <property type="component" value="Unassembled WGS sequence"/>
</dbReference>
<organism evidence="2 3">
    <name type="scientific">Botrytis byssoidea</name>
    <dbReference type="NCBI Taxonomy" id="139641"/>
    <lineage>
        <taxon>Eukaryota</taxon>
        <taxon>Fungi</taxon>
        <taxon>Dikarya</taxon>
        <taxon>Ascomycota</taxon>
        <taxon>Pezizomycotina</taxon>
        <taxon>Leotiomycetes</taxon>
        <taxon>Helotiales</taxon>
        <taxon>Sclerotiniaceae</taxon>
        <taxon>Botrytis</taxon>
    </lineage>
</organism>
<name>A0A9P5IEV1_9HELO</name>
<dbReference type="InterPro" id="IPR042099">
    <property type="entry name" value="ANL_N_sf"/>
</dbReference>
<reference evidence="2 3" key="1">
    <citation type="journal article" date="2020" name="Genome Biol. Evol.">
        <title>Comparative genomics of Sclerotiniaceae.</title>
        <authorList>
            <person name="Valero Jimenez C.A."/>
            <person name="Steentjes M."/>
            <person name="Scholten O.E."/>
            <person name="Van Kan J.A.L."/>
        </authorList>
    </citation>
    <scope>NUCLEOTIDE SEQUENCE [LARGE SCALE GENOMIC DNA]</scope>
    <source>
        <strain evidence="2 3">MUCL 94</strain>
    </source>
</reference>
<dbReference type="InterPro" id="IPR000873">
    <property type="entry name" value="AMP-dep_synth/lig_dom"/>
</dbReference>
<dbReference type="EMBL" id="RCSW01000014">
    <property type="protein sequence ID" value="KAF7939088.1"/>
    <property type="molecule type" value="Genomic_DNA"/>
</dbReference>
<evidence type="ECO:0000259" key="1">
    <source>
        <dbReference type="Pfam" id="PF00501"/>
    </source>
</evidence>
<accession>A0A9P5IEV1</accession>
<comment type="caution">
    <text evidence="2">The sequence shown here is derived from an EMBL/GenBank/DDBJ whole genome shotgun (WGS) entry which is preliminary data.</text>
</comment>
<keyword evidence="3" id="KW-1185">Reference proteome</keyword>
<evidence type="ECO:0000313" key="3">
    <source>
        <dbReference type="Proteomes" id="UP000710849"/>
    </source>
</evidence>